<dbReference type="Pfam" id="PF13377">
    <property type="entry name" value="Peripla_BP_3"/>
    <property type="match status" value="1"/>
</dbReference>
<keyword evidence="3" id="KW-0804">Transcription</keyword>
<dbReference type="RefSeq" id="WP_349296440.1">
    <property type="nucleotide sequence ID" value="NZ_JBEDNQ010000001.1"/>
</dbReference>
<comment type="caution">
    <text evidence="5">The sequence shown here is derived from an EMBL/GenBank/DDBJ whole genome shotgun (WGS) entry which is preliminary data.</text>
</comment>
<dbReference type="SUPFAM" id="SSF53822">
    <property type="entry name" value="Periplasmic binding protein-like I"/>
    <property type="match status" value="1"/>
</dbReference>
<dbReference type="CDD" id="cd01392">
    <property type="entry name" value="HTH_LacI"/>
    <property type="match status" value="1"/>
</dbReference>
<dbReference type="InterPro" id="IPR000843">
    <property type="entry name" value="HTH_LacI"/>
</dbReference>
<evidence type="ECO:0000313" key="5">
    <source>
        <dbReference type="EMBL" id="MEQ3549361.1"/>
    </source>
</evidence>
<dbReference type="Gene3D" id="3.40.50.2300">
    <property type="match status" value="2"/>
</dbReference>
<dbReference type="SMART" id="SM00354">
    <property type="entry name" value="HTH_LACI"/>
    <property type="match status" value="1"/>
</dbReference>
<evidence type="ECO:0000256" key="2">
    <source>
        <dbReference type="ARBA" id="ARBA00023125"/>
    </source>
</evidence>
<keyword evidence="1" id="KW-0805">Transcription regulation</keyword>
<evidence type="ECO:0000259" key="4">
    <source>
        <dbReference type="PROSITE" id="PS50932"/>
    </source>
</evidence>
<dbReference type="EMBL" id="JBEDNQ010000001">
    <property type="protein sequence ID" value="MEQ3549361.1"/>
    <property type="molecule type" value="Genomic_DNA"/>
</dbReference>
<name>A0ABV1K4J0_9PSEU</name>
<dbReference type="Gene3D" id="1.10.260.40">
    <property type="entry name" value="lambda repressor-like DNA-binding domains"/>
    <property type="match status" value="1"/>
</dbReference>
<dbReference type="InterPro" id="IPR046335">
    <property type="entry name" value="LacI/GalR-like_sensor"/>
</dbReference>
<keyword evidence="2 5" id="KW-0238">DNA-binding</keyword>
<dbReference type="GO" id="GO:0003677">
    <property type="term" value="F:DNA binding"/>
    <property type="evidence" value="ECO:0007669"/>
    <property type="project" value="UniProtKB-KW"/>
</dbReference>
<sequence length="341" mass="35707">MAHPRGGPERATIRRVAEVAGVSPSTVSRTFSHPHLLRPSTVERVSSVAAELGYVPDGSAQALKTGRRGVIGLVVPDIANAFFPPLIRAAQTAAEKAGLSTIIGDGNEDGTKEAAMVGRLRGQTDGIILASPRTREPVLRSLHEVTRLVLVNRDLAGVPRVLIDSAPGMRSCVRLLAGAGHTRIAYVNGPAASWSNGERLAAIEDACREHGIALTTLRARLPDHDGGRAAAAEVLELGVTAAIAFDDVLGQGLLAGLAERGVRVPHDFSLTACDDTVSATTYPPMTTVGCPIREAGVAAVELLVESLRGSDDGDGNGDGDRVRRLPAEMVVRGTVGRCRER</sequence>
<dbReference type="Pfam" id="PF00356">
    <property type="entry name" value="LacI"/>
    <property type="match status" value="1"/>
</dbReference>
<accession>A0ABV1K4J0</accession>
<feature type="domain" description="HTH lacI-type" evidence="4">
    <location>
        <begin position="11"/>
        <end position="65"/>
    </location>
</feature>
<proteinExistence type="predicted"/>
<gene>
    <name evidence="5" type="ORF">WIS52_02655</name>
</gene>
<reference evidence="5 6" key="1">
    <citation type="submission" date="2024-03" db="EMBL/GenBank/DDBJ databases">
        <title>Draft genome sequence of Pseudonocardia nematodicida JCM 31783.</title>
        <authorList>
            <person name="Butdee W."/>
            <person name="Duangmal K."/>
        </authorList>
    </citation>
    <scope>NUCLEOTIDE SEQUENCE [LARGE SCALE GENOMIC DNA]</scope>
    <source>
        <strain evidence="5 6">JCM 31783</strain>
    </source>
</reference>
<dbReference type="InterPro" id="IPR028082">
    <property type="entry name" value="Peripla_BP_I"/>
</dbReference>
<dbReference type="PROSITE" id="PS50932">
    <property type="entry name" value="HTH_LACI_2"/>
    <property type="match status" value="1"/>
</dbReference>
<protein>
    <submittedName>
        <fullName evidence="5">LacI family DNA-binding transcriptional regulator</fullName>
    </submittedName>
</protein>
<organism evidence="5 6">
    <name type="scientific">Pseudonocardia nematodicida</name>
    <dbReference type="NCBI Taxonomy" id="1206997"/>
    <lineage>
        <taxon>Bacteria</taxon>
        <taxon>Bacillati</taxon>
        <taxon>Actinomycetota</taxon>
        <taxon>Actinomycetes</taxon>
        <taxon>Pseudonocardiales</taxon>
        <taxon>Pseudonocardiaceae</taxon>
        <taxon>Pseudonocardia</taxon>
    </lineage>
</organism>
<evidence type="ECO:0000256" key="1">
    <source>
        <dbReference type="ARBA" id="ARBA00023015"/>
    </source>
</evidence>
<dbReference type="PANTHER" id="PTHR30146">
    <property type="entry name" value="LACI-RELATED TRANSCRIPTIONAL REPRESSOR"/>
    <property type="match status" value="1"/>
</dbReference>
<dbReference type="InterPro" id="IPR010982">
    <property type="entry name" value="Lambda_DNA-bd_dom_sf"/>
</dbReference>
<evidence type="ECO:0000313" key="6">
    <source>
        <dbReference type="Proteomes" id="UP001494902"/>
    </source>
</evidence>
<evidence type="ECO:0000256" key="3">
    <source>
        <dbReference type="ARBA" id="ARBA00023163"/>
    </source>
</evidence>
<dbReference type="SUPFAM" id="SSF47413">
    <property type="entry name" value="lambda repressor-like DNA-binding domains"/>
    <property type="match status" value="1"/>
</dbReference>
<dbReference type="CDD" id="cd06267">
    <property type="entry name" value="PBP1_LacI_sugar_binding-like"/>
    <property type="match status" value="1"/>
</dbReference>
<keyword evidence="6" id="KW-1185">Reference proteome</keyword>
<dbReference type="PANTHER" id="PTHR30146:SF138">
    <property type="entry name" value="TRANSCRIPTIONAL REGULATORY PROTEIN"/>
    <property type="match status" value="1"/>
</dbReference>
<dbReference type="Proteomes" id="UP001494902">
    <property type="component" value="Unassembled WGS sequence"/>
</dbReference>